<accession>A0A0B4XRB5</accession>
<evidence type="ECO:0000313" key="4">
    <source>
        <dbReference type="EMBL" id="AJD48792.1"/>
    </source>
</evidence>
<dbReference type="PANTHER" id="PTHR35603">
    <property type="match status" value="1"/>
</dbReference>
<dbReference type="EMBL" id="CP004387">
    <property type="protein sequence ID" value="AJD48792.1"/>
    <property type="molecule type" value="Genomic_DNA"/>
</dbReference>
<keyword evidence="2" id="KW-0472">Membrane</keyword>
<dbReference type="NCBIfam" id="NF008437">
    <property type="entry name" value="PRK11280.1"/>
    <property type="match status" value="1"/>
</dbReference>
<dbReference type="InterPro" id="IPR008816">
    <property type="entry name" value="Gly_zipper_2TM_dom"/>
</dbReference>
<sequence>MNTAGIIALTAVGTLAVAGIGYGGYQALQQDDAPAFAEVTNVAPIVRQVNTPREVCRDVAVQRQAEPRDGARATGTILGAVVGGVVGHQFGGGSGKDLATAGGAVAGGYAGNQIQKGMQERNVVTSTEQRCDMVTETRSETVGYKVTYLLGDEQGTVEMKEQPGERLRVENGEVITD</sequence>
<dbReference type="PANTHER" id="PTHR35603:SF2">
    <property type="entry name" value="OUTER MEMBRANE LIPOPROTEIN"/>
    <property type="match status" value="1"/>
</dbReference>
<dbReference type="GO" id="GO:0019867">
    <property type="term" value="C:outer membrane"/>
    <property type="evidence" value="ECO:0007669"/>
    <property type="project" value="InterPro"/>
</dbReference>
<dbReference type="STRING" id="391936.S7S_11900"/>
<dbReference type="HOGENOM" id="CLU_094245_1_0_6"/>
<dbReference type="Pfam" id="PF05433">
    <property type="entry name" value="Rick_17kDa_Anti"/>
    <property type="match status" value="1"/>
</dbReference>
<dbReference type="InterPro" id="IPR051407">
    <property type="entry name" value="Bact_OM_lipoprot/Surf_antigen"/>
</dbReference>
<dbReference type="OrthoDB" id="9132795at2"/>
<comment type="subcellular location">
    <subcellularLocation>
        <location evidence="1">Membrane</location>
    </subcellularLocation>
</comment>
<name>A0A0B4XRB5_9GAMM</name>
<reference evidence="4 5" key="1">
    <citation type="journal article" date="2012" name="J. Bacteriol.">
        <title>Genome sequence of an alkane-degrading bacterium, Alcanivorax pacificus type strain W11-5, isolated from deep sea sediment.</title>
        <authorList>
            <person name="Lai Q."/>
            <person name="Shao Z."/>
        </authorList>
    </citation>
    <scope>NUCLEOTIDE SEQUENCE [LARGE SCALE GENOMIC DNA]</scope>
    <source>
        <strain evidence="4 5">W11-5</strain>
    </source>
</reference>
<dbReference type="Proteomes" id="UP000006764">
    <property type="component" value="Chromosome"/>
</dbReference>
<evidence type="ECO:0000256" key="1">
    <source>
        <dbReference type="ARBA" id="ARBA00004370"/>
    </source>
</evidence>
<proteinExistence type="predicted"/>
<dbReference type="AlphaFoldDB" id="A0A0B4XRB5"/>
<feature type="domain" description="Glycine zipper 2TM" evidence="3">
    <location>
        <begin position="75"/>
        <end position="115"/>
    </location>
</feature>
<gene>
    <name evidence="4" type="ORF">S7S_11900</name>
</gene>
<protein>
    <recommendedName>
        <fullName evidence="3">Glycine zipper 2TM domain-containing protein</fullName>
    </recommendedName>
</protein>
<dbReference type="KEGG" id="apac:S7S_11900"/>
<organism evidence="4 5">
    <name type="scientific">Isoalcanivorax pacificus W11-5</name>
    <dbReference type="NCBI Taxonomy" id="391936"/>
    <lineage>
        <taxon>Bacteria</taxon>
        <taxon>Pseudomonadati</taxon>
        <taxon>Pseudomonadota</taxon>
        <taxon>Gammaproteobacteria</taxon>
        <taxon>Oceanospirillales</taxon>
        <taxon>Alcanivoracaceae</taxon>
        <taxon>Isoalcanivorax</taxon>
    </lineage>
</organism>
<keyword evidence="5" id="KW-1185">Reference proteome</keyword>
<evidence type="ECO:0000259" key="3">
    <source>
        <dbReference type="Pfam" id="PF05433"/>
    </source>
</evidence>
<dbReference type="RefSeq" id="WP_008736840.1">
    <property type="nucleotide sequence ID" value="NZ_CP004387.1"/>
</dbReference>
<evidence type="ECO:0000313" key="5">
    <source>
        <dbReference type="Proteomes" id="UP000006764"/>
    </source>
</evidence>
<evidence type="ECO:0000256" key="2">
    <source>
        <dbReference type="ARBA" id="ARBA00023136"/>
    </source>
</evidence>